<evidence type="ECO:0000313" key="7">
    <source>
        <dbReference type="Proteomes" id="UP000008909"/>
    </source>
</evidence>
<dbReference type="Proteomes" id="UP000008909">
    <property type="component" value="Unassembled WGS sequence"/>
</dbReference>
<dbReference type="EMBL" id="DF143487">
    <property type="protein sequence ID" value="GAA53401.1"/>
    <property type="molecule type" value="Genomic_DNA"/>
</dbReference>
<keyword evidence="1" id="KW-0479">Metal-binding</keyword>
<reference key="2">
    <citation type="submission" date="2011-10" db="EMBL/GenBank/DDBJ databases">
        <title>The genome and transcriptome sequence of Clonorchis sinensis provide insights into the carcinogenic liver fluke.</title>
        <authorList>
            <person name="Wang X."/>
            <person name="Huang Y."/>
            <person name="Chen W."/>
            <person name="Liu H."/>
            <person name="Guo L."/>
            <person name="Chen Y."/>
            <person name="Luo F."/>
            <person name="Zhou W."/>
            <person name="Sun J."/>
            <person name="Mao Q."/>
            <person name="Liang P."/>
            <person name="Zhou C."/>
            <person name="Tian Y."/>
            <person name="Men J."/>
            <person name="Lv X."/>
            <person name="Huang L."/>
            <person name="Zhou J."/>
            <person name="Hu Y."/>
            <person name="Li R."/>
            <person name="Zhang F."/>
            <person name="Lei H."/>
            <person name="Li X."/>
            <person name="Hu X."/>
            <person name="Liang C."/>
            <person name="Xu J."/>
            <person name="Wu Z."/>
            <person name="Yu X."/>
        </authorList>
    </citation>
    <scope>NUCLEOTIDE SEQUENCE</scope>
    <source>
        <strain>Henan</strain>
    </source>
</reference>
<evidence type="ECO:0000313" key="6">
    <source>
        <dbReference type="EMBL" id="GAA53401.1"/>
    </source>
</evidence>
<sequence length="154" mass="17114">MAAFDGQLTKEKIKVTVRARFDCIFDMQSLLFDVQYLAADQTRRESDSTDVKGPRLSSYTVASLVSSNQSGKLPCCSICLADFEENDEIITLPCFHVYHQACVQPWLSSNGGCAVCRLAPMKLVRNMVELLDQFGIGKLTNASPTQLRKDLLKS</sequence>
<evidence type="ECO:0000256" key="1">
    <source>
        <dbReference type="ARBA" id="ARBA00022723"/>
    </source>
</evidence>
<reference evidence="6" key="1">
    <citation type="journal article" date="2011" name="Genome Biol.">
        <title>The draft genome of the carcinogenic human liver fluke Clonorchis sinensis.</title>
        <authorList>
            <person name="Wang X."/>
            <person name="Chen W."/>
            <person name="Huang Y."/>
            <person name="Sun J."/>
            <person name="Men J."/>
            <person name="Liu H."/>
            <person name="Luo F."/>
            <person name="Guo L."/>
            <person name="Lv X."/>
            <person name="Deng C."/>
            <person name="Zhou C."/>
            <person name="Fan Y."/>
            <person name="Li X."/>
            <person name="Huang L."/>
            <person name="Hu Y."/>
            <person name="Liang C."/>
            <person name="Hu X."/>
            <person name="Xu J."/>
            <person name="Yu X."/>
        </authorList>
    </citation>
    <scope>NUCLEOTIDE SEQUENCE [LARGE SCALE GENOMIC DNA]</scope>
    <source>
        <strain evidence="6">Henan</strain>
    </source>
</reference>
<dbReference type="PROSITE" id="PS50089">
    <property type="entry name" value="ZF_RING_2"/>
    <property type="match status" value="1"/>
</dbReference>
<dbReference type="AlphaFoldDB" id="G7YKB9"/>
<dbReference type="GO" id="GO:0008270">
    <property type="term" value="F:zinc ion binding"/>
    <property type="evidence" value="ECO:0007669"/>
    <property type="project" value="UniProtKB-KW"/>
</dbReference>
<organism evidence="6 7">
    <name type="scientific">Clonorchis sinensis</name>
    <name type="common">Chinese liver fluke</name>
    <dbReference type="NCBI Taxonomy" id="79923"/>
    <lineage>
        <taxon>Eukaryota</taxon>
        <taxon>Metazoa</taxon>
        <taxon>Spiralia</taxon>
        <taxon>Lophotrochozoa</taxon>
        <taxon>Platyhelminthes</taxon>
        <taxon>Trematoda</taxon>
        <taxon>Digenea</taxon>
        <taxon>Opisthorchiida</taxon>
        <taxon>Opisthorchiata</taxon>
        <taxon>Opisthorchiidae</taxon>
        <taxon>Clonorchis</taxon>
    </lineage>
</organism>
<dbReference type="SUPFAM" id="SSF57850">
    <property type="entry name" value="RING/U-box"/>
    <property type="match status" value="1"/>
</dbReference>
<dbReference type="Gene3D" id="3.30.40.10">
    <property type="entry name" value="Zinc/RING finger domain, C3HC4 (zinc finger)"/>
    <property type="match status" value="1"/>
</dbReference>
<dbReference type="SMART" id="SM00184">
    <property type="entry name" value="RING"/>
    <property type="match status" value="1"/>
</dbReference>
<dbReference type="GO" id="GO:0005634">
    <property type="term" value="C:nucleus"/>
    <property type="evidence" value="ECO:0007669"/>
    <property type="project" value="TreeGrafter"/>
</dbReference>
<dbReference type="PANTHER" id="PTHR45931">
    <property type="entry name" value="SI:CH211-59O9.10"/>
    <property type="match status" value="1"/>
</dbReference>
<proteinExistence type="predicted"/>
<dbReference type="PANTHER" id="PTHR45931:SF3">
    <property type="entry name" value="RING ZINC FINGER-CONTAINING PROTEIN"/>
    <property type="match status" value="1"/>
</dbReference>
<dbReference type="InterPro" id="IPR051834">
    <property type="entry name" value="RING_finger_E3_ligase"/>
</dbReference>
<accession>G7YKB9</accession>
<feature type="domain" description="RING-type" evidence="5">
    <location>
        <begin position="76"/>
        <end position="117"/>
    </location>
</feature>
<keyword evidence="7" id="KW-1185">Reference proteome</keyword>
<keyword evidence="2 4" id="KW-0863">Zinc-finger</keyword>
<name>G7YKB9_CLOSI</name>
<dbReference type="GO" id="GO:0061630">
    <property type="term" value="F:ubiquitin protein ligase activity"/>
    <property type="evidence" value="ECO:0007669"/>
    <property type="project" value="TreeGrafter"/>
</dbReference>
<evidence type="ECO:0000259" key="5">
    <source>
        <dbReference type="PROSITE" id="PS50089"/>
    </source>
</evidence>
<gene>
    <name evidence="6" type="ORF">CLF_110147</name>
</gene>
<dbReference type="Pfam" id="PF13639">
    <property type="entry name" value="zf-RING_2"/>
    <property type="match status" value="1"/>
</dbReference>
<dbReference type="GO" id="GO:0006511">
    <property type="term" value="P:ubiquitin-dependent protein catabolic process"/>
    <property type="evidence" value="ECO:0007669"/>
    <property type="project" value="TreeGrafter"/>
</dbReference>
<protein>
    <submittedName>
        <fullName evidence="6">Uncharacterized RING finger protein P32A8.03c</fullName>
    </submittedName>
</protein>
<evidence type="ECO:0000256" key="4">
    <source>
        <dbReference type="PROSITE-ProRule" id="PRU00175"/>
    </source>
</evidence>
<dbReference type="InterPro" id="IPR001841">
    <property type="entry name" value="Znf_RING"/>
</dbReference>
<dbReference type="InterPro" id="IPR013083">
    <property type="entry name" value="Znf_RING/FYVE/PHD"/>
</dbReference>
<keyword evidence="3" id="KW-0862">Zinc</keyword>
<evidence type="ECO:0000256" key="3">
    <source>
        <dbReference type="ARBA" id="ARBA00022833"/>
    </source>
</evidence>
<evidence type="ECO:0000256" key="2">
    <source>
        <dbReference type="ARBA" id="ARBA00022771"/>
    </source>
</evidence>